<dbReference type="SUPFAM" id="SSF55811">
    <property type="entry name" value="Nudix"/>
    <property type="match status" value="1"/>
</dbReference>
<proteinExistence type="predicted"/>
<sequence>MTGDDTAEEIFDVCDADDRVIGQAARAHVHAQGLLHRAVHIFVFRTDGRLLVHRRSATKDEYPHCYTSSASGHLGAGEDYEPAAARELEEELGLTSLLEYLAKFPGGPETANEHSVLFRTVTDADPTPDPGEIESIEYLTISEVADRLKRHPAQFTPPFRILFSWYHDQVT</sequence>
<dbReference type="PANTHER" id="PTHR10885:SF0">
    <property type="entry name" value="ISOPENTENYL-DIPHOSPHATE DELTA-ISOMERASE"/>
    <property type="match status" value="1"/>
</dbReference>
<keyword evidence="4" id="KW-1185">Reference proteome</keyword>
<dbReference type="AlphaFoldDB" id="A0A517Z420"/>
<dbReference type="EC" id="5.3.3.2" evidence="3"/>
<accession>A0A517Z420</accession>
<dbReference type="Proteomes" id="UP000320496">
    <property type="component" value="Chromosome"/>
</dbReference>
<evidence type="ECO:0000259" key="2">
    <source>
        <dbReference type="PROSITE" id="PS51462"/>
    </source>
</evidence>
<name>A0A517Z420_9PLAN</name>
<dbReference type="InterPro" id="IPR015797">
    <property type="entry name" value="NUDIX_hydrolase-like_dom_sf"/>
</dbReference>
<dbReference type="Pfam" id="PF00293">
    <property type="entry name" value="NUDIX"/>
    <property type="match status" value="1"/>
</dbReference>
<dbReference type="GO" id="GO:0016787">
    <property type="term" value="F:hydrolase activity"/>
    <property type="evidence" value="ECO:0007669"/>
    <property type="project" value="UniProtKB-KW"/>
</dbReference>
<dbReference type="PROSITE" id="PS00893">
    <property type="entry name" value="NUDIX_BOX"/>
    <property type="match status" value="1"/>
</dbReference>
<dbReference type="OrthoDB" id="9786032at2"/>
<dbReference type="EMBL" id="CP036275">
    <property type="protein sequence ID" value="QDU37232.1"/>
    <property type="molecule type" value="Genomic_DNA"/>
</dbReference>
<reference evidence="3 4" key="1">
    <citation type="submission" date="2019-02" db="EMBL/GenBank/DDBJ databases">
        <title>Deep-cultivation of Planctomycetes and their phenomic and genomic characterization uncovers novel biology.</title>
        <authorList>
            <person name="Wiegand S."/>
            <person name="Jogler M."/>
            <person name="Boedeker C."/>
            <person name="Pinto D."/>
            <person name="Vollmers J."/>
            <person name="Rivas-Marin E."/>
            <person name="Kohn T."/>
            <person name="Peeters S.H."/>
            <person name="Heuer A."/>
            <person name="Rast P."/>
            <person name="Oberbeckmann S."/>
            <person name="Bunk B."/>
            <person name="Jeske O."/>
            <person name="Meyerdierks A."/>
            <person name="Storesund J.E."/>
            <person name="Kallscheuer N."/>
            <person name="Luecker S."/>
            <person name="Lage O.M."/>
            <person name="Pohl T."/>
            <person name="Merkel B.J."/>
            <person name="Hornburger P."/>
            <person name="Mueller R.-W."/>
            <person name="Bruemmer F."/>
            <person name="Labrenz M."/>
            <person name="Spormann A.M."/>
            <person name="Op den Camp H."/>
            <person name="Overmann J."/>
            <person name="Amann R."/>
            <person name="Jetten M.S.M."/>
            <person name="Mascher T."/>
            <person name="Medema M.H."/>
            <person name="Devos D.P."/>
            <person name="Kaster A.-K."/>
            <person name="Ovreas L."/>
            <person name="Rohde M."/>
            <person name="Galperin M.Y."/>
            <person name="Jogler C."/>
        </authorList>
    </citation>
    <scope>NUCLEOTIDE SEQUENCE [LARGE SCALE GENOMIC DNA]</scope>
    <source>
        <strain evidence="3 4">Mal4</strain>
    </source>
</reference>
<dbReference type="CDD" id="cd04692">
    <property type="entry name" value="NUDIX_Hydrolase"/>
    <property type="match status" value="1"/>
</dbReference>
<dbReference type="KEGG" id="mri:Mal4_15420"/>
<organism evidence="3 4">
    <name type="scientific">Maioricimonas rarisocia</name>
    <dbReference type="NCBI Taxonomy" id="2528026"/>
    <lineage>
        <taxon>Bacteria</taxon>
        <taxon>Pseudomonadati</taxon>
        <taxon>Planctomycetota</taxon>
        <taxon>Planctomycetia</taxon>
        <taxon>Planctomycetales</taxon>
        <taxon>Planctomycetaceae</taxon>
        <taxon>Maioricimonas</taxon>
    </lineage>
</organism>
<dbReference type="InterPro" id="IPR020084">
    <property type="entry name" value="NUDIX_hydrolase_CS"/>
</dbReference>
<feature type="domain" description="Nudix hydrolase" evidence="2">
    <location>
        <begin position="34"/>
        <end position="161"/>
    </location>
</feature>
<dbReference type="PROSITE" id="PS51462">
    <property type="entry name" value="NUDIX"/>
    <property type="match status" value="1"/>
</dbReference>
<keyword evidence="3" id="KW-0413">Isomerase</keyword>
<gene>
    <name evidence="3" type="primary">idi</name>
    <name evidence="3" type="ORF">Mal4_15420</name>
</gene>
<evidence type="ECO:0000256" key="1">
    <source>
        <dbReference type="ARBA" id="ARBA00022801"/>
    </source>
</evidence>
<evidence type="ECO:0000313" key="4">
    <source>
        <dbReference type="Proteomes" id="UP000320496"/>
    </source>
</evidence>
<dbReference type="InterPro" id="IPR000086">
    <property type="entry name" value="NUDIX_hydrolase_dom"/>
</dbReference>
<dbReference type="GO" id="GO:0004452">
    <property type="term" value="F:isopentenyl-diphosphate delta-isomerase activity"/>
    <property type="evidence" value="ECO:0007669"/>
    <property type="project" value="UniProtKB-EC"/>
</dbReference>
<protein>
    <submittedName>
        <fullName evidence="3">Isopentenyl-diphosphate Delta-isomerase</fullName>
        <ecNumber evidence="3">5.3.3.2</ecNumber>
    </submittedName>
</protein>
<dbReference type="PANTHER" id="PTHR10885">
    <property type="entry name" value="ISOPENTENYL-DIPHOSPHATE DELTA-ISOMERASE"/>
    <property type="match status" value="1"/>
</dbReference>
<keyword evidence="1" id="KW-0378">Hydrolase</keyword>
<dbReference type="RefSeq" id="WP_145368021.1">
    <property type="nucleotide sequence ID" value="NZ_CP036275.1"/>
</dbReference>
<evidence type="ECO:0000313" key="3">
    <source>
        <dbReference type="EMBL" id="QDU37232.1"/>
    </source>
</evidence>
<dbReference type="Gene3D" id="3.90.79.10">
    <property type="entry name" value="Nucleoside Triphosphate Pyrophosphohydrolase"/>
    <property type="match status" value="1"/>
</dbReference>